<protein>
    <submittedName>
        <fullName evidence="1">Membrane protein</fullName>
    </submittedName>
</protein>
<accession>C5BM57</accession>
<proteinExistence type="predicted"/>
<dbReference type="OrthoDB" id="9815328at2"/>
<dbReference type="Proteomes" id="UP000009080">
    <property type="component" value="Chromosome"/>
</dbReference>
<gene>
    <name evidence="1" type="ordered locus">TERTU_0312</name>
</gene>
<organism evidence="1 2">
    <name type="scientific">Teredinibacter turnerae (strain ATCC 39867 / T7901)</name>
    <dbReference type="NCBI Taxonomy" id="377629"/>
    <lineage>
        <taxon>Bacteria</taxon>
        <taxon>Pseudomonadati</taxon>
        <taxon>Pseudomonadota</taxon>
        <taxon>Gammaproteobacteria</taxon>
        <taxon>Cellvibrionales</taxon>
        <taxon>Cellvibrionaceae</taxon>
        <taxon>Teredinibacter</taxon>
    </lineage>
</organism>
<dbReference type="AlphaFoldDB" id="C5BM57"/>
<keyword evidence="2" id="KW-1185">Reference proteome</keyword>
<evidence type="ECO:0000313" key="1">
    <source>
        <dbReference type="EMBL" id="ACR12639.1"/>
    </source>
</evidence>
<reference evidence="1 2" key="1">
    <citation type="journal article" date="2009" name="PLoS ONE">
        <title>The complete genome of Teredinibacter turnerae T7901: an intracellular endosymbiont of marine wood-boring bivalves (shipworms).</title>
        <authorList>
            <person name="Yang J.C."/>
            <person name="Madupu R."/>
            <person name="Durkin A.S."/>
            <person name="Ekborg N.A."/>
            <person name="Pedamallu C.S."/>
            <person name="Hostetler J.B."/>
            <person name="Radune D."/>
            <person name="Toms B.S."/>
            <person name="Henrissat B."/>
            <person name="Coutinho P.M."/>
            <person name="Schwarz S."/>
            <person name="Field L."/>
            <person name="Trindade-Silva A.E."/>
            <person name="Soares C.A.G."/>
            <person name="Elshahawi S."/>
            <person name="Hanora A."/>
            <person name="Schmidt E.W."/>
            <person name="Haygood M.G."/>
            <person name="Posfai J."/>
            <person name="Benner J."/>
            <person name="Madinger C."/>
            <person name="Nove J."/>
            <person name="Anton B."/>
            <person name="Chaudhary K."/>
            <person name="Foster J."/>
            <person name="Holman A."/>
            <person name="Kumar S."/>
            <person name="Lessard P.A."/>
            <person name="Luyten Y.A."/>
            <person name="Slatko B."/>
            <person name="Wood N."/>
            <person name="Wu B."/>
            <person name="Teplitski M."/>
            <person name="Mougous J.D."/>
            <person name="Ward N."/>
            <person name="Eisen J.A."/>
            <person name="Badger J.H."/>
            <person name="Distel D.L."/>
        </authorList>
    </citation>
    <scope>NUCLEOTIDE SEQUENCE [LARGE SCALE GENOMIC DNA]</scope>
    <source>
        <strain evidence="2">ATCC 39867 / T7901</strain>
    </source>
</reference>
<sequence>MRSVISFIFFSVFILIGSSAWAGKPINNLDGQVPPQLDGEPRGLEEVKTAVIAACSKRGWTPVIVGPNDIEAEINVRDKHFAKVKIHFTPETYSIDYLDSKNLGYDSADQTIHRNYNKWVILLGRSISRGFSVQTQI</sequence>
<dbReference type="KEGG" id="ttu:TERTU_0312"/>
<dbReference type="HOGENOM" id="CLU_148014_0_0_6"/>
<evidence type="ECO:0000313" key="2">
    <source>
        <dbReference type="Proteomes" id="UP000009080"/>
    </source>
</evidence>
<dbReference type="eggNOG" id="ENOG5031FUY">
    <property type="taxonomic scope" value="Bacteria"/>
</dbReference>
<dbReference type="STRING" id="377629.TERTU_0312"/>
<dbReference type="GeneID" id="58408183"/>
<dbReference type="EMBL" id="CP001614">
    <property type="protein sequence ID" value="ACR12639.1"/>
    <property type="molecule type" value="Genomic_DNA"/>
</dbReference>
<dbReference type="RefSeq" id="WP_015818751.1">
    <property type="nucleotide sequence ID" value="NC_012997.1"/>
</dbReference>
<name>C5BM57_TERTT</name>